<sequence>MLATAYIMDLEGEICTKQQENLPTDIRIMLSQSWNFLTSGSENISMYDVLLIQSGDGLSEEDEEEYGGTLPVVLKLVTPRKSPIVIDGCRIGRVQANPFLGSTENFNIARRWLDECSGKHELCPSAHKALLPTRVIDIGESSSGEKPRLLNTLGQMGTYLALSHCWGGHMPVKLLSTNLQQFGSAIPFQDLPANFQDAITITRELGFRYLWIDSLCIIQDSHQDWENEAKKMADVYQNALLTIAASTSSKSTEGILKIDKSSDGTDIPMHRLRLNDDETSFDFVYLTWKDGEEEDLNRIFLKGSLASRGWTLQERVLSHRILHYGKRQIYWQCRQGFQAADGIPEGNLTPQQVSYPGISQHLANKVTASAGVNIQSVYEDWYDLVNEYSAKSLTYGNDKFPALAGLATEVSLATGDQYMAGVWRRDWRRGVLWYPEMNTAVHIKPYRAPSWSWATTDEPIIFPQSRANLARTEFDAKLLEIDSELLGQRQLAEMEPALIVVRGLTCSLFRSRQIIRRNTATGIDAMHYFDEPIYEETDSRFSAKVEPLDLVSARTLDGQYGVLSMPTSLSPEAPTDYQIDPELILDQEYMLLLIGFSSFEWSEEENKRPDNAHALILVRSSEEEGCYERVGYSKFGVTDFDLHKWATECWSQQDLAIC</sequence>
<dbReference type="PANTHER" id="PTHR33112">
    <property type="entry name" value="DOMAIN PROTEIN, PUTATIVE-RELATED"/>
    <property type="match status" value="1"/>
</dbReference>
<evidence type="ECO:0000313" key="3">
    <source>
        <dbReference type="Proteomes" id="UP001629113"/>
    </source>
</evidence>
<feature type="domain" description="Heterokaryon incompatibility" evidence="1">
    <location>
        <begin position="159"/>
        <end position="314"/>
    </location>
</feature>
<dbReference type="Pfam" id="PF06985">
    <property type="entry name" value="HET"/>
    <property type="match status" value="1"/>
</dbReference>
<protein>
    <submittedName>
        <fullName evidence="2">Heterokaryon incompatibility protein</fullName>
    </submittedName>
</protein>
<dbReference type="EMBL" id="JBFCZG010000003">
    <property type="protein sequence ID" value="KAL3425198.1"/>
    <property type="molecule type" value="Genomic_DNA"/>
</dbReference>
<evidence type="ECO:0000259" key="1">
    <source>
        <dbReference type="Pfam" id="PF06985"/>
    </source>
</evidence>
<dbReference type="PANTHER" id="PTHR33112:SF16">
    <property type="entry name" value="HETEROKARYON INCOMPATIBILITY DOMAIN-CONTAINING PROTEIN"/>
    <property type="match status" value="1"/>
</dbReference>
<reference evidence="2 3" key="1">
    <citation type="submission" date="2024-06" db="EMBL/GenBank/DDBJ databases">
        <title>Complete genome of Phlyctema vagabunda strain 19-DSS-EL-015.</title>
        <authorList>
            <person name="Fiorenzani C."/>
        </authorList>
    </citation>
    <scope>NUCLEOTIDE SEQUENCE [LARGE SCALE GENOMIC DNA]</scope>
    <source>
        <strain evidence="2 3">19-DSS-EL-015</strain>
    </source>
</reference>
<dbReference type="Proteomes" id="UP001629113">
    <property type="component" value="Unassembled WGS sequence"/>
</dbReference>
<organism evidence="2 3">
    <name type="scientific">Phlyctema vagabunda</name>
    <dbReference type="NCBI Taxonomy" id="108571"/>
    <lineage>
        <taxon>Eukaryota</taxon>
        <taxon>Fungi</taxon>
        <taxon>Dikarya</taxon>
        <taxon>Ascomycota</taxon>
        <taxon>Pezizomycotina</taxon>
        <taxon>Leotiomycetes</taxon>
        <taxon>Helotiales</taxon>
        <taxon>Dermateaceae</taxon>
        <taxon>Phlyctema</taxon>
    </lineage>
</organism>
<dbReference type="InterPro" id="IPR010730">
    <property type="entry name" value="HET"/>
</dbReference>
<keyword evidence="3" id="KW-1185">Reference proteome</keyword>
<comment type="caution">
    <text evidence="2">The sequence shown here is derived from an EMBL/GenBank/DDBJ whole genome shotgun (WGS) entry which is preliminary data.</text>
</comment>
<name>A0ABR4PPS4_9HELO</name>
<evidence type="ECO:0000313" key="2">
    <source>
        <dbReference type="EMBL" id="KAL3425198.1"/>
    </source>
</evidence>
<accession>A0ABR4PPS4</accession>
<gene>
    <name evidence="2" type="ORF">PVAG01_04479</name>
</gene>
<proteinExistence type="predicted"/>